<proteinExistence type="inferred from homology"/>
<dbReference type="NCBIfam" id="TIGR03300">
    <property type="entry name" value="assembly_YfgL"/>
    <property type="match status" value="1"/>
</dbReference>
<dbReference type="GO" id="GO:0009279">
    <property type="term" value="C:cell outer membrane"/>
    <property type="evidence" value="ECO:0007669"/>
    <property type="project" value="UniProtKB-SubCell"/>
</dbReference>
<dbReference type="GO" id="GO:0043165">
    <property type="term" value="P:Gram-negative-bacterium-type cell outer membrane assembly"/>
    <property type="evidence" value="ECO:0007669"/>
    <property type="project" value="UniProtKB-UniRule"/>
</dbReference>
<reference evidence="6 7" key="1">
    <citation type="submission" date="2018-09" db="EMBL/GenBank/DDBJ databases">
        <title>Draft genome sequences of Legionella taurinensis isolated from water samples.</title>
        <authorList>
            <person name="Chakeri A."/>
            <person name="Allerberger F."/>
            <person name="Kundi M."/>
            <person name="Ruppitsch W."/>
            <person name="Schmid D."/>
        </authorList>
    </citation>
    <scope>NUCLEOTIDE SEQUENCE [LARGE SCALE GENOMIC DNA]</scope>
    <source>
        <strain evidence="6 7">4570-18-6</strain>
    </source>
</reference>
<dbReference type="EMBL" id="QZWB01000003">
    <property type="protein sequence ID" value="RJT48342.1"/>
    <property type="molecule type" value="Genomic_DNA"/>
</dbReference>
<dbReference type="InterPro" id="IPR017687">
    <property type="entry name" value="BamB"/>
</dbReference>
<keyword evidence="2 4" id="KW-0472">Membrane</keyword>
<feature type="domain" description="Pyrrolo-quinoline quinone repeat" evidence="5">
    <location>
        <begin position="84"/>
        <end position="315"/>
    </location>
</feature>
<evidence type="ECO:0000256" key="2">
    <source>
        <dbReference type="ARBA" id="ARBA00023136"/>
    </source>
</evidence>
<dbReference type="HAMAP" id="MF_00923">
    <property type="entry name" value="OM_assembly_BamB"/>
    <property type="match status" value="1"/>
</dbReference>
<evidence type="ECO:0000256" key="1">
    <source>
        <dbReference type="ARBA" id="ARBA00022729"/>
    </source>
</evidence>
<evidence type="ECO:0000259" key="5">
    <source>
        <dbReference type="Pfam" id="PF13360"/>
    </source>
</evidence>
<organism evidence="6 7">
    <name type="scientific">Legionella taurinensis</name>
    <dbReference type="NCBI Taxonomy" id="70611"/>
    <lineage>
        <taxon>Bacteria</taxon>
        <taxon>Pseudomonadati</taxon>
        <taxon>Pseudomonadota</taxon>
        <taxon>Gammaproteobacteria</taxon>
        <taxon>Legionellales</taxon>
        <taxon>Legionellaceae</taxon>
        <taxon>Legionella</taxon>
    </lineage>
</organism>
<comment type="subcellular location">
    <subcellularLocation>
        <location evidence="4">Cell outer membrane</location>
    </subcellularLocation>
</comment>
<dbReference type="Pfam" id="PF13360">
    <property type="entry name" value="PQQ_2"/>
    <property type="match status" value="2"/>
</dbReference>
<name>A0A3A5LJU3_9GAMM</name>
<dbReference type="InterPro" id="IPR011047">
    <property type="entry name" value="Quinoprotein_ADH-like_sf"/>
</dbReference>
<dbReference type="PANTHER" id="PTHR34512:SF30">
    <property type="entry name" value="OUTER MEMBRANE PROTEIN ASSEMBLY FACTOR BAMB"/>
    <property type="match status" value="1"/>
</dbReference>
<dbReference type="AlphaFoldDB" id="A0A3A5LJU3"/>
<comment type="similarity">
    <text evidence="4">Belongs to the BamB family.</text>
</comment>
<dbReference type="Gene3D" id="2.130.10.10">
    <property type="entry name" value="YVTN repeat-like/Quinoprotein amine dehydrogenase"/>
    <property type="match status" value="1"/>
</dbReference>
<dbReference type="Proteomes" id="UP000270757">
    <property type="component" value="Unassembled WGS sequence"/>
</dbReference>
<gene>
    <name evidence="4 6" type="primary">bamB</name>
    <name evidence="6" type="ORF">D6J04_04385</name>
</gene>
<dbReference type="InterPro" id="IPR002372">
    <property type="entry name" value="PQQ_rpt_dom"/>
</dbReference>
<evidence type="ECO:0000256" key="3">
    <source>
        <dbReference type="ARBA" id="ARBA00023237"/>
    </source>
</evidence>
<comment type="caution">
    <text evidence="6">The sequence shown here is derived from an EMBL/GenBank/DDBJ whole genome shotgun (WGS) entry which is preliminary data.</text>
</comment>
<dbReference type="SMART" id="SM00564">
    <property type="entry name" value="PQQ"/>
    <property type="match status" value="7"/>
</dbReference>
<protein>
    <recommendedName>
        <fullName evidence="4">Outer membrane protein assembly factor BamB</fullName>
    </recommendedName>
</protein>
<keyword evidence="1 4" id="KW-0732">Signal</keyword>
<evidence type="ECO:0000313" key="6">
    <source>
        <dbReference type="EMBL" id="RJT48342.1"/>
    </source>
</evidence>
<dbReference type="InterPro" id="IPR015943">
    <property type="entry name" value="WD40/YVTN_repeat-like_dom_sf"/>
</dbReference>
<feature type="domain" description="Pyrrolo-quinoline quinone repeat" evidence="5">
    <location>
        <begin position="323"/>
        <end position="386"/>
    </location>
</feature>
<sequence length="388" mass="41676" precursor="true">MFFKLSRSMMALALIGLLPACSKIDDYMLGKDNTPQPSELKPVKAKVTLVEKWNAPVGSSRKNEAYLRLRPIVSGNILYSADHNGYVQAIDKSTGTQQWAKKIPYTLVSGPAVGEGSLILATDDSSIVALKQSDGSELWKANVSGEVLAKPIIAQGKVIAKTIDGNLYAFDVHSGEKKWVSVHGAPSLILKASSSPVVSGNVVVVGYSDGKMDAVDLASGHLLWQKSIVYATGSSDVERLVDIDADPIIRGNVAILGSYQGYIGALSLTDGQFLWNKPVSLYKNMVVRGDSLYLTDSDDVIWAINTRNGQVNWKQVALKARGLTEPVLMGNRLFVGDRTGTMHVLSTQNGEFLARAPMSGAVSVAPLALGNNLYVMTSNGKLSRYTVS</sequence>
<evidence type="ECO:0000313" key="7">
    <source>
        <dbReference type="Proteomes" id="UP000270757"/>
    </source>
</evidence>
<feature type="chain" id="PRO_5018799763" description="Outer membrane protein assembly factor BamB" evidence="4">
    <location>
        <begin position="23"/>
        <end position="388"/>
    </location>
</feature>
<evidence type="ECO:0000256" key="4">
    <source>
        <dbReference type="HAMAP-Rule" id="MF_00923"/>
    </source>
</evidence>
<dbReference type="SUPFAM" id="SSF50998">
    <property type="entry name" value="Quinoprotein alcohol dehydrogenase-like"/>
    <property type="match status" value="1"/>
</dbReference>
<keyword evidence="3 4" id="KW-0998">Cell outer membrane</keyword>
<comment type="function">
    <text evidence="4">Part of the outer membrane protein assembly complex, which is involved in assembly and insertion of beta-barrel proteins into the outer membrane.</text>
</comment>
<accession>A0A3A5LJU3</accession>
<dbReference type="PANTHER" id="PTHR34512">
    <property type="entry name" value="CELL SURFACE PROTEIN"/>
    <property type="match status" value="1"/>
</dbReference>
<feature type="signal peptide" evidence="4">
    <location>
        <begin position="1"/>
        <end position="22"/>
    </location>
</feature>
<dbReference type="InterPro" id="IPR018391">
    <property type="entry name" value="PQQ_b-propeller_rpt"/>
</dbReference>
<dbReference type="GO" id="GO:0051205">
    <property type="term" value="P:protein insertion into membrane"/>
    <property type="evidence" value="ECO:0007669"/>
    <property type="project" value="UniProtKB-UniRule"/>
</dbReference>
<comment type="subunit">
    <text evidence="4">Part of the Bam complex.</text>
</comment>